<name>A0A9N9I9I0_9GLOM</name>
<gene>
    <name evidence="2" type="ORF">FCALED_LOCUS14682</name>
</gene>
<keyword evidence="3" id="KW-1185">Reference proteome</keyword>
<reference evidence="2" key="1">
    <citation type="submission" date="2021-06" db="EMBL/GenBank/DDBJ databases">
        <authorList>
            <person name="Kallberg Y."/>
            <person name="Tangrot J."/>
            <person name="Rosling A."/>
        </authorList>
    </citation>
    <scope>NUCLEOTIDE SEQUENCE</scope>
    <source>
        <strain evidence="2">UK204</strain>
    </source>
</reference>
<feature type="non-terminal residue" evidence="2">
    <location>
        <position position="200"/>
    </location>
</feature>
<dbReference type="Proteomes" id="UP000789570">
    <property type="component" value="Unassembled WGS sequence"/>
</dbReference>
<dbReference type="AlphaFoldDB" id="A0A9N9I9I0"/>
<proteinExistence type="predicted"/>
<organism evidence="2 3">
    <name type="scientific">Funneliformis caledonium</name>
    <dbReference type="NCBI Taxonomy" id="1117310"/>
    <lineage>
        <taxon>Eukaryota</taxon>
        <taxon>Fungi</taxon>
        <taxon>Fungi incertae sedis</taxon>
        <taxon>Mucoromycota</taxon>
        <taxon>Glomeromycotina</taxon>
        <taxon>Glomeromycetes</taxon>
        <taxon>Glomerales</taxon>
        <taxon>Glomeraceae</taxon>
        <taxon>Funneliformis</taxon>
    </lineage>
</organism>
<evidence type="ECO:0000256" key="1">
    <source>
        <dbReference type="SAM" id="MobiDB-lite"/>
    </source>
</evidence>
<sequence>DCSKAIHTDTKTRNLVECKYTLHCHDSRWVNPKTSIKNNSVITETVSASKRKKVIKPVEQNHSSYEDTPSDDEPTPTIKYNILDYNDPEIVSDLLDDREDYKILINDEESSTEEDDRTLSEDSKDDILFEQFTASDFDDFDSDLEYRYSNTNINFDDLWIVIVLLETDWLQFKGFPISSYMARKLLGVKRQEKTYVVCPK</sequence>
<dbReference type="EMBL" id="CAJVPQ010011229">
    <property type="protein sequence ID" value="CAG8726222.1"/>
    <property type="molecule type" value="Genomic_DNA"/>
</dbReference>
<accession>A0A9N9I9I0</accession>
<feature type="region of interest" description="Disordered" evidence="1">
    <location>
        <begin position="53"/>
        <end position="75"/>
    </location>
</feature>
<comment type="caution">
    <text evidence="2">The sequence shown here is derived from an EMBL/GenBank/DDBJ whole genome shotgun (WGS) entry which is preliminary data.</text>
</comment>
<evidence type="ECO:0000313" key="2">
    <source>
        <dbReference type="EMBL" id="CAG8726222.1"/>
    </source>
</evidence>
<dbReference type="OrthoDB" id="2435144at2759"/>
<evidence type="ECO:0000313" key="3">
    <source>
        <dbReference type="Proteomes" id="UP000789570"/>
    </source>
</evidence>
<protein>
    <submittedName>
        <fullName evidence="2">14532_t:CDS:1</fullName>
    </submittedName>
</protein>